<evidence type="ECO:0000256" key="5">
    <source>
        <dbReference type="ARBA" id="ARBA00022857"/>
    </source>
</evidence>
<dbReference type="SUPFAM" id="SSF51905">
    <property type="entry name" value="FAD/NAD(P)-binding domain"/>
    <property type="match status" value="2"/>
</dbReference>
<gene>
    <name evidence="9" type="ORF">SLS59_001112</name>
</gene>
<comment type="caution">
    <text evidence="9">The sequence shown here is derived from an EMBL/GenBank/DDBJ whole genome shotgun (WGS) entry which is preliminary data.</text>
</comment>
<feature type="domain" description="FAD/NAD(P)-binding" evidence="8">
    <location>
        <begin position="19"/>
        <end position="253"/>
    </location>
</feature>
<reference evidence="9 10" key="1">
    <citation type="submission" date="2024-02" db="EMBL/GenBank/DDBJ databases">
        <title>De novo assembly and annotation of 12 fungi associated with fruit tree decline syndrome in Ontario, Canada.</title>
        <authorList>
            <person name="Sulman M."/>
            <person name="Ellouze W."/>
            <person name="Ilyukhin E."/>
        </authorList>
    </citation>
    <scope>NUCLEOTIDE SEQUENCE [LARGE SCALE GENOMIC DNA]</scope>
    <source>
        <strain evidence="9 10">M97-236</strain>
    </source>
</reference>
<accession>A0ABR3RYV0</accession>
<protein>
    <recommendedName>
        <fullName evidence="8">FAD/NAD(P)-binding domain-containing protein</fullName>
    </recommendedName>
</protein>
<dbReference type="EMBL" id="JAKIXB020000003">
    <property type="protein sequence ID" value="KAL1609605.1"/>
    <property type="molecule type" value="Genomic_DNA"/>
</dbReference>
<keyword evidence="4" id="KW-0274">FAD</keyword>
<sequence>MPVSHQTNGTSTNGVVQEYDVIIVGAGFSGISTLHRLRKQGLRAHIFESGKSSQKYRQLALPLLTLLGDELGGVWNWNRYPGARVDSETPFYQLSIPEVYKTWSFSKRFPDHIELRDYFAHIDKVLDISKDVSFNSKVNSCTWDNNASQWTITTENRKHAKAQFLIMATGLLHKPHLPSWEAQENYQGQIYHSCNWPRTADLSGKRVAVVGAGATAVQIVQELGKECSHLVNLIRRPSHCLPMGQRTWTQQEQTAWKAFYPSLFRAGRQSLAGFPIERPYGDARVQDVSPEERERHYEQCWAGGAFHFTMMNFSNVTLDKEANAIVYDFWKRKVRERLTDKKKQQLMCPDEAQYYFGTKRTPLEYDYYEVLNRENVELVDLNKHPIASFTERGLRLEGEEEEREFDAVVCATGFDSFTGSLCNMGLKNKDGVDIKDIWKDGVNTYMGIMMNEFPNAFMVYSPQAPTALANGPTIIECQSDLIVDTIATLRREGKATIEPTKEAEVEWKRNMNAMVEHTLFPYTNSWWNTSNVPGKKVENQSYILGIANYEKECRENLAQWKGLEVAAA</sequence>
<evidence type="ECO:0000256" key="2">
    <source>
        <dbReference type="ARBA" id="ARBA00010139"/>
    </source>
</evidence>
<keyword evidence="6" id="KW-0560">Oxidoreductase</keyword>
<organism evidence="9 10">
    <name type="scientific">Nothophoma quercina</name>
    <dbReference type="NCBI Taxonomy" id="749835"/>
    <lineage>
        <taxon>Eukaryota</taxon>
        <taxon>Fungi</taxon>
        <taxon>Dikarya</taxon>
        <taxon>Ascomycota</taxon>
        <taxon>Pezizomycotina</taxon>
        <taxon>Dothideomycetes</taxon>
        <taxon>Pleosporomycetidae</taxon>
        <taxon>Pleosporales</taxon>
        <taxon>Pleosporineae</taxon>
        <taxon>Didymellaceae</taxon>
        <taxon>Nothophoma</taxon>
    </lineage>
</organism>
<dbReference type="InterPro" id="IPR023753">
    <property type="entry name" value="FAD/NAD-binding_dom"/>
</dbReference>
<evidence type="ECO:0000256" key="4">
    <source>
        <dbReference type="ARBA" id="ARBA00022827"/>
    </source>
</evidence>
<dbReference type="InterPro" id="IPR036188">
    <property type="entry name" value="FAD/NAD-bd_sf"/>
</dbReference>
<dbReference type="Proteomes" id="UP001521222">
    <property type="component" value="Unassembled WGS sequence"/>
</dbReference>
<keyword evidence="7" id="KW-0503">Monooxygenase</keyword>
<comment type="similarity">
    <text evidence="2">Belongs to the FAD-binding monooxygenase family.</text>
</comment>
<proteinExistence type="inferred from homology"/>
<keyword evidence="5" id="KW-0521">NADP</keyword>
<keyword evidence="10" id="KW-1185">Reference proteome</keyword>
<evidence type="ECO:0000256" key="3">
    <source>
        <dbReference type="ARBA" id="ARBA00022630"/>
    </source>
</evidence>
<keyword evidence="3" id="KW-0285">Flavoprotein</keyword>
<evidence type="ECO:0000256" key="7">
    <source>
        <dbReference type="ARBA" id="ARBA00023033"/>
    </source>
</evidence>
<dbReference type="Pfam" id="PF07992">
    <property type="entry name" value="Pyr_redox_2"/>
    <property type="match status" value="1"/>
</dbReference>
<evidence type="ECO:0000256" key="1">
    <source>
        <dbReference type="ARBA" id="ARBA00001974"/>
    </source>
</evidence>
<evidence type="ECO:0000313" key="10">
    <source>
        <dbReference type="Proteomes" id="UP001521222"/>
    </source>
</evidence>
<dbReference type="PANTHER" id="PTHR43098">
    <property type="entry name" value="L-ORNITHINE N(5)-MONOOXYGENASE-RELATED"/>
    <property type="match status" value="1"/>
</dbReference>
<dbReference type="Gene3D" id="3.50.50.60">
    <property type="entry name" value="FAD/NAD(P)-binding domain"/>
    <property type="match status" value="3"/>
</dbReference>
<name>A0ABR3RYV0_9PLEO</name>
<evidence type="ECO:0000256" key="6">
    <source>
        <dbReference type="ARBA" id="ARBA00023002"/>
    </source>
</evidence>
<dbReference type="InterPro" id="IPR050775">
    <property type="entry name" value="FAD-binding_Monooxygenases"/>
</dbReference>
<dbReference type="PANTHER" id="PTHR43098:SF3">
    <property type="entry name" value="L-ORNITHINE N(5)-MONOOXYGENASE-RELATED"/>
    <property type="match status" value="1"/>
</dbReference>
<comment type="cofactor">
    <cofactor evidence="1">
        <name>FAD</name>
        <dbReference type="ChEBI" id="CHEBI:57692"/>
    </cofactor>
</comment>
<evidence type="ECO:0000313" key="9">
    <source>
        <dbReference type="EMBL" id="KAL1609605.1"/>
    </source>
</evidence>
<evidence type="ECO:0000259" key="8">
    <source>
        <dbReference type="Pfam" id="PF07992"/>
    </source>
</evidence>
<dbReference type="PRINTS" id="PR00411">
    <property type="entry name" value="PNDRDTASEI"/>
</dbReference>